<sequence>MTDLAAWHHAIRSAFESDGRPVVGSPSVSAPEGAGVVVVPLDEDATATAIQVVTALDPRVVILEVPDDEAEEFGAHLAGASWVQLLFVTTDALARFEDTDADDTRAEFTEDDRAVVVAAVEDLVRETPLSSHGGLREARALLLGYLGERQPQVAAVLSEAGFVTGEFASMLHDGLRDSHAMLLRSDVADLAGRILAEEDLTPAMSRTLIRDRVYTRLKRQDPTCVTKSAVEGVVFEVASLLSEVVPGATAAARGVRVNPEQGALLDI</sequence>
<keyword evidence="3" id="KW-1185">Reference proteome</keyword>
<gene>
    <name evidence="1" type="ORF">CHO01_27440</name>
    <name evidence="2" type="ORF">HNR08_001591</name>
</gene>
<accession>A0A511FIH8</accession>
<comment type="caution">
    <text evidence="1">The sequence shown here is derived from an EMBL/GenBank/DDBJ whole genome shotgun (WGS) entry which is preliminary data.</text>
</comment>
<dbReference type="EMBL" id="BJVQ01000042">
    <property type="protein sequence ID" value="GEL47628.1"/>
    <property type="molecule type" value="Genomic_DNA"/>
</dbReference>
<dbReference type="AlphaFoldDB" id="A0A511FIH8"/>
<evidence type="ECO:0000313" key="4">
    <source>
        <dbReference type="Proteomes" id="UP000564629"/>
    </source>
</evidence>
<proteinExistence type="predicted"/>
<dbReference type="Proteomes" id="UP000321723">
    <property type="component" value="Unassembled WGS sequence"/>
</dbReference>
<dbReference type="Proteomes" id="UP000564629">
    <property type="component" value="Unassembled WGS sequence"/>
</dbReference>
<evidence type="ECO:0000313" key="2">
    <source>
        <dbReference type="EMBL" id="MBB5472855.1"/>
    </source>
</evidence>
<evidence type="ECO:0000313" key="3">
    <source>
        <dbReference type="Proteomes" id="UP000321723"/>
    </source>
</evidence>
<dbReference type="EMBL" id="JACHDN010000001">
    <property type="protein sequence ID" value="MBB5472855.1"/>
    <property type="molecule type" value="Genomic_DNA"/>
</dbReference>
<name>A0A511FIH8_9CELL</name>
<dbReference type="OrthoDB" id="9846520at2"/>
<reference evidence="2 4" key="2">
    <citation type="submission" date="2020-08" db="EMBL/GenBank/DDBJ databases">
        <title>Sequencing the genomes of 1000 actinobacteria strains.</title>
        <authorList>
            <person name="Klenk H.-P."/>
        </authorList>
    </citation>
    <scope>NUCLEOTIDE SEQUENCE [LARGE SCALE GENOMIC DNA]</scope>
    <source>
        <strain evidence="2 4">DSM 9581</strain>
    </source>
</reference>
<reference evidence="1 3" key="1">
    <citation type="submission" date="2019-07" db="EMBL/GenBank/DDBJ databases">
        <title>Whole genome shotgun sequence of Cellulomonas hominis NBRC 16055.</title>
        <authorList>
            <person name="Hosoyama A."/>
            <person name="Uohara A."/>
            <person name="Ohji S."/>
            <person name="Ichikawa N."/>
        </authorList>
    </citation>
    <scope>NUCLEOTIDE SEQUENCE [LARGE SCALE GENOMIC DNA]</scope>
    <source>
        <strain evidence="1 3">NBRC 16055</strain>
    </source>
</reference>
<dbReference type="RefSeq" id="WP_146838890.1">
    <property type="nucleotide sequence ID" value="NZ_BJVQ01000042.1"/>
</dbReference>
<evidence type="ECO:0000313" key="1">
    <source>
        <dbReference type="EMBL" id="GEL47628.1"/>
    </source>
</evidence>
<organism evidence="1 3">
    <name type="scientific">Cellulomonas hominis</name>
    <dbReference type="NCBI Taxonomy" id="156981"/>
    <lineage>
        <taxon>Bacteria</taxon>
        <taxon>Bacillati</taxon>
        <taxon>Actinomycetota</taxon>
        <taxon>Actinomycetes</taxon>
        <taxon>Micrococcales</taxon>
        <taxon>Cellulomonadaceae</taxon>
        <taxon>Cellulomonas</taxon>
    </lineage>
</organism>
<protein>
    <submittedName>
        <fullName evidence="1">Uncharacterized protein</fullName>
    </submittedName>
</protein>